<feature type="chain" id="PRO_5016902600" description="E2 ubiquitin-conjugating enzyme" evidence="8">
    <location>
        <begin position="22"/>
        <end position="449"/>
    </location>
</feature>
<dbReference type="InterPro" id="IPR016135">
    <property type="entry name" value="UBQ-conjugating_enzyme/RWD"/>
</dbReference>
<evidence type="ECO:0000256" key="8">
    <source>
        <dbReference type="SAM" id="SignalP"/>
    </source>
</evidence>
<name>A0A368F7T2_ANCCA</name>
<dbReference type="PROSITE" id="PS00183">
    <property type="entry name" value="UBC_1"/>
    <property type="match status" value="1"/>
</dbReference>
<sequence length="449" mass="50669">MRLHVALKFLSLCCVIRVFLFFDNRHSLQLRITRCTLTAATSLALWENATSFVYDIVRKAVGVVRRTGLVFAAPVFQILAKRYECSDVPSFVRKIYVARDKADEPRVNTHVAVLTYHWKSEPVIARANRDALIARKRQAENGETAAVEGRADLSGSDLESFRMKRPTSMNRFKVRAGQIVKPKALPMIDVLSRVRLSHTDHLRRLALTKKSENLCRLAAILDRAEPVLERFEQYFLTHCQDVRPFNGDETVWVEQHSLAGRRAMEKADQRGEECIIVDGGGEPIEEDPPAGVSGAPTEDNILAWEAIIFGPQDTPFEDGTFKLSLEFTEEYPNKPPTVKFISKMFHPNVYADGSICLDILQNRWSPTYDVAAILTSIQSLLDEPNPNSPANSHAAQLYQENRREYEKRVQQIVEQSWLNFGENEGDMEVKDGSDDTGNNDEMPSASGSN</sequence>
<evidence type="ECO:0000256" key="1">
    <source>
        <dbReference type="ARBA" id="ARBA00012486"/>
    </source>
</evidence>
<keyword evidence="4" id="KW-0833">Ubl conjugation pathway</keyword>
<dbReference type="OrthoDB" id="9984419at2759"/>
<dbReference type="PROSITE" id="PS50127">
    <property type="entry name" value="UBC_2"/>
    <property type="match status" value="1"/>
</dbReference>
<dbReference type="Proteomes" id="UP000252519">
    <property type="component" value="Unassembled WGS sequence"/>
</dbReference>
<evidence type="ECO:0000313" key="11">
    <source>
        <dbReference type="Proteomes" id="UP000252519"/>
    </source>
</evidence>
<keyword evidence="5" id="KW-0067">ATP-binding</keyword>
<reference evidence="10 11" key="1">
    <citation type="submission" date="2014-10" db="EMBL/GenBank/DDBJ databases">
        <title>Draft genome of the hookworm Ancylostoma caninum.</title>
        <authorList>
            <person name="Mitreva M."/>
        </authorList>
    </citation>
    <scope>NUCLEOTIDE SEQUENCE [LARGE SCALE GENOMIC DNA]</scope>
    <source>
        <strain evidence="10 11">Baltimore</strain>
    </source>
</reference>
<dbReference type="FunFam" id="3.10.110.10:FF:000004">
    <property type="entry name" value="Ubiquitin-conjugating enzyme E2 A"/>
    <property type="match status" value="1"/>
</dbReference>
<dbReference type="GO" id="GO:0016874">
    <property type="term" value="F:ligase activity"/>
    <property type="evidence" value="ECO:0007669"/>
    <property type="project" value="UniProtKB-KW"/>
</dbReference>
<feature type="active site" description="Glycyl thioester intermediate" evidence="6">
    <location>
        <position position="356"/>
    </location>
</feature>
<evidence type="ECO:0000313" key="10">
    <source>
        <dbReference type="EMBL" id="RCN28224.1"/>
    </source>
</evidence>
<feature type="domain" description="UBC core" evidence="9">
    <location>
        <begin position="263"/>
        <end position="418"/>
    </location>
</feature>
<dbReference type="STRING" id="29170.A0A368F7T2"/>
<dbReference type="SMART" id="SM00212">
    <property type="entry name" value="UBCc"/>
    <property type="match status" value="1"/>
</dbReference>
<feature type="region of interest" description="Disordered" evidence="7">
    <location>
        <begin position="417"/>
        <end position="449"/>
    </location>
</feature>
<evidence type="ECO:0000256" key="6">
    <source>
        <dbReference type="PROSITE-ProRule" id="PRU10133"/>
    </source>
</evidence>
<evidence type="ECO:0000256" key="3">
    <source>
        <dbReference type="ARBA" id="ARBA00022741"/>
    </source>
</evidence>
<evidence type="ECO:0000256" key="5">
    <source>
        <dbReference type="ARBA" id="ARBA00022840"/>
    </source>
</evidence>
<dbReference type="PANTHER" id="PTHR24067">
    <property type="entry name" value="UBIQUITIN-CONJUGATING ENZYME E2"/>
    <property type="match status" value="1"/>
</dbReference>
<feature type="compositionally biased region" description="Polar residues" evidence="7">
    <location>
        <begin position="435"/>
        <end position="449"/>
    </location>
</feature>
<keyword evidence="2" id="KW-0808">Transferase</keyword>
<keyword evidence="8" id="KW-0732">Signal</keyword>
<dbReference type="GO" id="GO:0006281">
    <property type="term" value="P:DNA repair"/>
    <property type="evidence" value="ECO:0007669"/>
    <property type="project" value="UniProtKB-ARBA"/>
</dbReference>
<dbReference type="InterPro" id="IPR000608">
    <property type="entry name" value="UBC"/>
</dbReference>
<dbReference type="Pfam" id="PF00179">
    <property type="entry name" value="UQ_con"/>
    <property type="match status" value="1"/>
</dbReference>
<protein>
    <recommendedName>
        <fullName evidence="1">E2 ubiquitin-conjugating enzyme</fullName>
        <ecNumber evidence="1">2.3.2.23</ecNumber>
    </recommendedName>
</protein>
<gene>
    <name evidence="10" type="ORF">ANCCAN_26035</name>
</gene>
<comment type="caution">
    <text evidence="10">The sequence shown here is derived from an EMBL/GenBank/DDBJ whole genome shotgun (WGS) entry which is preliminary data.</text>
</comment>
<feature type="signal peptide" evidence="8">
    <location>
        <begin position="1"/>
        <end position="21"/>
    </location>
</feature>
<dbReference type="GO" id="GO:0032446">
    <property type="term" value="P:protein modification by small protein conjugation"/>
    <property type="evidence" value="ECO:0007669"/>
    <property type="project" value="UniProtKB-ARBA"/>
</dbReference>
<evidence type="ECO:0000256" key="2">
    <source>
        <dbReference type="ARBA" id="ARBA00022679"/>
    </source>
</evidence>
<evidence type="ECO:0000259" key="9">
    <source>
        <dbReference type="PROSITE" id="PS50127"/>
    </source>
</evidence>
<keyword evidence="10" id="KW-0436">Ligase</keyword>
<organism evidence="10 11">
    <name type="scientific">Ancylostoma caninum</name>
    <name type="common">Dog hookworm</name>
    <dbReference type="NCBI Taxonomy" id="29170"/>
    <lineage>
        <taxon>Eukaryota</taxon>
        <taxon>Metazoa</taxon>
        <taxon>Ecdysozoa</taxon>
        <taxon>Nematoda</taxon>
        <taxon>Chromadorea</taxon>
        <taxon>Rhabditida</taxon>
        <taxon>Rhabditina</taxon>
        <taxon>Rhabditomorpha</taxon>
        <taxon>Strongyloidea</taxon>
        <taxon>Ancylostomatidae</taxon>
        <taxon>Ancylostomatinae</taxon>
        <taxon>Ancylostoma</taxon>
    </lineage>
</organism>
<keyword evidence="3" id="KW-0547">Nucleotide-binding</keyword>
<dbReference type="InterPro" id="IPR023313">
    <property type="entry name" value="UBQ-conjugating_AS"/>
</dbReference>
<dbReference type="CDD" id="cd23790">
    <property type="entry name" value="UBCc_UBE2A_2B"/>
    <property type="match status" value="1"/>
</dbReference>
<dbReference type="EC" id="2.3.2.23" evidence="1"/>
<dbReference type="EMBL" id="JOJR01002854">
    <property type="protein sequence ID" value="RCN28224.1"/>
    <property type="molecule type" value="Genomic_DNA"/>
</dbReference>
<proteinExistence type="predicted"/>
<evidence type="ECO:0000256" key="4">
    <source>
        <dbReference type="ARBA" id="ARBA00022786"/>
    </source>
</evidence>
<evidence type="ECO:0000256" key="7">
    <source>
        <dbReference type="SAM" id="MobiDB-lite"/>
    </source>
</evidence>
<dbReference type="GO" id="GO:0005524">
    <property type="term" value="F:ATP binding"/>
    <property type="evidence" value="ECO:0007669"/>
    <property type="project" value="UniProtKB-KW"/>
</dbReference>
<dbReference type="AlphaFoldDB" id="A0A368F7T2"/>
<dbReference type="Gene3D" id="3.10.110.10">
    <property type="entry name" value="Ubiquitin Conjugating Enzyme"/>
    <property type="match status" value="1"/>
</dbReference>
<dbReference type="SUPFAM" id="SSF54495">
    <property type="entry name" value="UBC-like"/>
    <property type="match status" value="1"/>
</dbReference>
<accession>A0A368F7T2</accession>
<dbReference type="InterPro" id="IPR050113">
    <property type="entry name" value="Ub_conjugating_enzyme"/>
</dbReference>
<dbReference type="GO" id="GO:0061631">
    <property type="term" value="F:ubiquitin conjugating enzyme activity"/>
    <property type="evidence" value="ECO:0007669"/>
    <property type="project" value="UniProtKB-EC"/>
</dbReference>
<keyword evidence="11" id="KW-1185">Reference proteome</keyword>